<keyword evidence="3" id="KW-1185">Reference proteome</keyword>
<sequence>MCVQLTKPHRHFEKEEGEKKDCNSKDCQENTWVDHSWHGFNQGEKVKPRLAPKQNTEVTKNSNTVAVIDTVHVRCRHLSRRGPRWLEALTKITTIEHIHCPALTRADDVLYFLTNVRNLKTLNINVLGTTHLTRFVHHEQLQSLQQIVELIPPTITEFAIPVSVFIILKQILTLFVSEELACQCFDKMPLLENLDFFRLTNSQDIVTMNSWACCLSADSIKLLGRKCPKLKKCEIFVRSFDKASDTRDAIRQLLVCCPNIQMLTIGMDHSSTFDPEMVTPSRQQQRNFFHQLKSEDWLTARFSKIQKKR</sequence>
<dbReference type="Gene3D" id="3.80.10.10">
    <property type="entry name" value="Ribonuclease Inhibitor"/>
    <property type="match status" value="1"/>
</dbReference>
<dbReference type="Proteomes" id="UP000023152">
    <property type="component" value="Unassembled WGS sequence"/>
</dbReference>
<name>X6M103_RETFI</name>
<accession>X6M103</accession>
<evidence type="ECO:0000313" key="3">
    <source>
        <dbReference type="Proteomes" id="UP000023152"/>
    </source>
</evidence>
<feature type="compositionally biased region" description="Basic and acidic residues" evidence="1">
    <location>
        <begin position="12"/>
        <end position="21"/>
    </location>
</feature>
<evidence type="ECO:0000256" key="1">
    <source>
        <dbReference type="SAM" id="MobiDB-lite"/>
    </source>
</evidence>
<proteinExistence type="predicted"/>
<reference evidence="2 3" key="1">
    <citation type="journal article" date="2013" name="Curr. Biol.">
        <title>The Genome of the Foraminiferan Reticulomyxa filosa.</title>
        <authorList>
            <person name="Glockner G."/>
            <person name="Hulsmann N."/>
            <person name="Schleicher M."/>
            <person name="Noegel A.A."/>
            <person name="Eichinger L."/>
            <person name="Gallinger C."/>
            <person name="Pawlowski J."/>
            <person name="Sierra R."/>
            <person name="Euteneuer U."/>
            <person name="Pillet L."/>
            <person name="Moustafa A."/>
            <person name="Platzer M."/>
            <person name="Groth M."/>
            <person name="Szafranski K."/>
            <person name="Schliwa M."/>
        </authorList>
    </citation>
    <scope>NUCLEOTIDE SEQUENCE [LARGE SCALE GENOMIC DNA]</scope>
</reference>
<dbReference type="AlphaFoldDB" id="X6M103"/>
<dbReference type="EMBL" id="ASPP01026060">
    <property type="protein sequence ID" value="ETO07549.1"/>
    <property type="molecule type" value="Genomic_DNA"/>
</dbReference>
<evidence type="ECO:0000313" key="2">
    <source>
        <dbReference type="EMBL" id="ETO07549.1"/>
    </source>
</evidence>
<dbReference type="InterPro" id="IPR032675">
    <property type="entry name" value="LRR_dom_sf"/>
</dbReference>
<feature type="region of interest" description="Disordered" evidence="1">
    <location>
        <begin position="1"/>
        <end position="21"/>
    </location>
</feature>
<protein>
    <submittedName>
        <fullName evidence="2">Uncharacterized protein</fullName>
    </submittedName>
</protein>
<comment type="caution">
    <text evidence="2">The sequence shown here is derived from an EMBL/GenBank/DDBJ whole genome shotgun (WGS) entry which is preliminary data.</text>
</comment>
<dbReference type="SUPFAM" id="SSF52047">
    <property type="entry name" value="RNI-like"/>
    <property type="match status" value="1"/>
</dbReference>
<gene>
    <name evidence="2" type="ORF">RFI_29842</name>
</gene>
<organism evidence="2 3">
    <name type="scientific">Reticulomyxa filosa</name>
    <dbReference type="NCBI Taxonomy" id="46433"/>
    <lineage>
        <taxon>Eukaryota</taxon>
        <taxon>Sar</taxon>
        <taxon>Rhizaria</taxon>
        <taxon>Retaria</taxon>
        <taxon>Foraminifera</taxon>
        <taxon>Monothalamids</taxon>
        <taxon>Reticulomyxidae</taxon>
        <taxon>Reticulomyxa</taxon>
    </lineage>
</organism>